<dbReference type="Proteomes" id="UP000001811">
    <property type="component" value="Unplaced"/>
</dbReference>
<dbReference type="InterPro" id="IPR012948">
    <property type="entry name" value="AARP2CN"/>
</dbReference>
<dbReference type="CDD" id="cd01882">
    <property type="entry name" value="BMS1"/>
    <property type="match status" value="1"/>
</dbReference>
<dbReference type="GO" id="GO:0030686">
    <property type="term" value="C:90S preribosome"/>
    <property type="evidence" value="ECO:0007669"/>
    <property type="project" value="TreeGrafter"/>
</dbReference>
<evidence type="ECO:0000313" key="13">
    <source>
        <dbReference type="Ensembl" id="ENSOCUP00000038997.1"/>
    </source>
</evidence>
<keyword evidence="4" id="KW-0547">Nucleotide-binding</keyword>
<dbReference type="Ensembl" id="ENSOCUT00000061656.1">
    <property type="protein sequence ID" value="ENSOCUP00000038997.1"/>
    <property type="gene ID" value="ENSOCUG00000005354.4"/>
</dbReference>
<feature type="compositionally biased region" description="Basic and acidic residues" evidence="11">
    <location>
        <begin position="1266"/>
        <end position="1279"/>
    </location>
</feature>
<dbReference type="FunFam" id="3.40.50.300:FF:000105">
    <property type="entry name" value="BMS1 ribosome biogenesis factor"/>
    <property type="match status" value="1"/>
</dbReference>
<feature type="domain" description="Bms1-type G" evidence="12">
    <location>
        <begin position="83"/>
        <end position="248"/>
    </location>
</feature>
<evidence type="ECO:0000256" key="7">
    <source>
        <dbReference type="ARBA" id="ARBA00023134"/>
    </source>
</evidence>
<dbReference type="Pfam" id="PF04950">
    <property type="entry name" value="RIBIOP_C"/>
    <property type="match status" value="1"/>
</dbReference>
<feature type="compositionally biased region" description="Basic residues" evidence="11">
    <location>
        <begin position="10"/>
        <end position="28"/>
    </location>
</feature>
<dbReference type="InterPro" id="IPR007034">
    <property type="entry name" value="BMS1_TSR1_C"/>
</dbReference>
<dbReference type="PROSITE" id="PS51714">
    <property type="entry name" value="G_BMS1"/>
    <property type="match status" value="1"/>
</dbReference>
<feature type="compositionally biased region" description="Basic and acidic residues" evidence="11">
    <location>
        <begin position="1228"/>
        <end position="1248"/>
    </location>
</feature>
<evidence type="ECO:0000313" key="14">
    <source>
        <dbReference type="Proteomes" id="UP000001811"/>
    </source>
</evidence>
<keyword evidence="14" id="KW-1185">Reference proteome</keyword>
<keyword evidence="8" id="KW-0539">Nucleus</keyword>
<evidence type="ECO:0000256" key="4">
    <source>
        <dbReference type="ARBA" id="ARBA00022741"/>
    </source>
</evidence>
<keyword evidence="5" id="KW-0378">Hydrolase</keyword>
<evidence type="ECO:0000256" key="8">
    <source>
        <dbReference type="ARBA" id="ARBA00023242"/>
    </source>
</evidence>
<gene>
    <name evidence="13" type="primary">BMS1</name>
</gene>
<protein>
    <submittedName>
        <fullName evidence="13">BMS1 ribosome biosis factor</fullName>
    </submittedName>
</protein>
<feature type="region of interest" description="Disordered" evidence="11">
    <location>
        <begin position="578"/>
        <end position="667"/>
    </location>
</feature>
<dbReference type="GO" id="GO:0005654">
    <property type="term" value="C:nucleoplasm"/>
    <property type="evidence" value="ECO:0007669"/>
    <property type="project" value="Ensembl"/>
</dbReference>
<comment type="catalytic activity">
    <reaction evidence="9">
        <text>GTP + H2O = GDP + phosphate + H(+)</text>
        <dbReference type="Rhea" id="RHEA:19669"/>
        <dbReference type="ChEBI" id="CHEBI:15377"/>
        <dbReference type="ChEBI" id="CHEBI:15378"/>
        <dbReference type="ChEBI" id="CHEBI:37565"/>
        <dbReference type="ChEBI" id="CHEBI:43474"/>
        <dbReference type="ChEBI" id="CHEBI:58189"/>
    </reaction>
    <physiologicalReaction direction="left-to-right" evidence="9">
        <dbReference type="Rhea" id="RHEA:19670"/>
    </physiologicalReaction>
</comment>
<reference evidence="13" key="2">
    <citation type="submission" date="2025-08" db="UniProtKB">
        <authorList>
            <consortium name="Ensembl"/>
        </authorList>
    </citation>
    <scope>IDENTIFICATION</scope>
    <source>
        <strain evidence="13">Thorbecke</strain>
    </source>
</reference>
<feature type="compositionally biased region" description="Basic residues" evidence="11">
    <location>
        <begin position="1249"/>
        <end position="1259"/>
    </location>
</feature>
<dbReference type="InterPro" id="IPR037875">
    <property type="entry name" value="Bms1_N"/>
</dbReference>
<dbReference type="GO" id="GO:0005524">
    <property type="term" value="F:ATP binding"/>
    <property type="evidence" value="ECO:0007669"/>
    <property type="project" value="UniProtKB-KW"/>
</dbReference>
<evidence type="ECO:0000256" key="9">
    <source>
        <dbReference type="ARBA" id="ARBA00049117"/>
    </source>
</evidence>
<feature type="region of interest" description="Disordered" evidence="11">
    <location>
        <begin position="1218"/>
        <end position="1316"/>
    </location>
</feature>
<keyword evidence="2" id="KW-0690">Ribosome biogenesis</keyword>
<dbReference type="SUPFAM" id="SSF52540">
    <property type="entry name" value="P-loop containing nucleoside triphosphate hydrolases"/>
    <property type="match status" value="1"/>
</dbReference>
<evidence type="ECO:0000256" key="2">
    <source>
        <dbReference type="ARBA" id="ARBA00022517"/>
    </source>
</evidence>
<accession>A0A5F9CYU7</accession>
<evidence type="ECO:0000256" key="3">
    <source>
        <dbReference type="ARBA" id="ARBA00022553"/>
    </source>
</evidence>
<dbReference type="PANTHER" id="PTHR12858">
    <property type="entry name" value="RIBOSOME BIOGENESIS PROTEIN"/>
    <property type="match status" value="1"/>
</dbReference>
<feature type="compositionally biased region" description="Acidic residues" evidence="11">
    <location>
        <begin position="439"/>
        <end position="472"/>
    </location>
</feature>
<organism evidence="13 14">
    <name type="scientific">Oryctolagus cuniculus</name>
    <name type="common">Rabbit</name>
    <dbReference type="NCBI Taxonomy" id="9986"/>
    <lineage>
        <taxon>Eukaryota</taxon>
        <taxon>Metazoa</taxon>
        <taxon>Chordata</taxon>
        <taxon>Craniata</taxon>
        <taxon>Vertebrata</taxon>
        <taxon>Euteleostomi</taxon>
        <taxon>Mammalia</taxon>
        <taxon>Eutheria</taxon>
        <taxon>Euarchontoglires</taxon>
        <taxon>Glires</taxon>
        <taxon>Lagomorpha</taxon>
        <taxon>Leporidae</taxon>
        <taxon>Oryctolagus</taxon>
    </lineage>
</organism>
<keyword evidence="7" id="KW-0342">GTP-binding</keyword>
<dbReference type="SMR" id="A0A5F9CYU7"/>
<dbReference type="InParanoid" id="A0A5F9CYU7"/>
<dbReference type="Pfam" id="PF08142">
    <property type="entry name" value="AARP2CN"/>
    <property type="match status" value="1"/>
</dbReference>
<dbReference type="Bgee" id="ENSOCUG00000005354">
    <property type="expression patterns" value="Expressed in testis and 16 other cell types or tissues"/>
</dbReference>
<evidence type="ECO:0000256" key="6">
    <source>
        <dbReference type="ARBA" id="ARBA00022840"/>
    </source>
</evidence>
<dbReference type="GO" id="GO:0005694">
    <property type="term" value="C:chromosome"/>
    <property type="evidence" value="ECO:0007669"/>
    <property type="project" value="Ensembl"/>
</dbReference>
<name>A0A5F9CYU7_RABIT</name>
<dbReference type="SMART" id="SM01362">
    <property type="entry name" value="DUF663"/>
    <property type="match status" value="1"/>
</dbReference>
<feature type="region of interest" description="Disordered" evidence="11">
    <location>
        <begin position="402"/>
        <end position="552"/>
    </location>
</feature>
<dbReference type="InterPro" id="IPR039761">
    <property type="entry name" value="Bms1/Tsr1"/>
</dbReference>
<dbReference type="GO" id="GO:0005525">
    <property type="term" value="F:GTP binding"/>
    <property type="evidence" value="ECO:0007669"/>
    <property type="project" value="UniProtKB-KW"/>
</dbReference>
<proteinExistence type="inferred from homology"/>
<dbReference type="GO" id="GO:0003924">
    <property type="term" value="F:GTPase activity"/>
    <property type="evidence" value="ECO:0007669"/>
    <property type="project" value="TreeGrafter"/>
</dbReference>
<dbReference type="PANTHER" id="PTHR12858:SF2">
    <property type="entry name" value="RIBOSOME BIOGENESIS PROTEIN BMS1 HOMOLOG"/>
    <property type="match status" value="1"/>
</dbReference>
<evidence type="ECO:0000256" key="1">
    <source>
        <dbReference type="ARBA" id="ARBA00004604"/>
    </source>
</evidence>
<evidence type="ECO:0000256" key="10">
    <source>
        <dbReference type="ARBA" id="ARBA00061391"/>
    </source>
</evidence>
<feature type="region of interest" description="Disordered" evidence="11">
    <location>
        <begin position="1"/>
        <end position="45"/>
    </location>
</feature>
<dbReference type="SMART" id="SM00785">
    <property type="entry name" value="AARP2CN"/>
    <property type="match status" value="1"/>
</dbReference>
<sequence>MATMESWDQKKHRKKHSGPKAEKKKKRHLQDLQLGDEEDARKRNPRAFAVQSAVRMARSFHRTQDLKTKKHHIPVVDRTPLEPPPIVVVVMGPPKVGKSTLIQCLIRNFTRQKLTEIRGPVTIVSGKKRRLTIIECGCDINMMIDLAKVADLVLMLIDASFGFEMETFEFLNICQVHGFPKIMGVLTHLDSFKHNKQLKKTKKRLKHRFWTEVYPGAKLFYLSGMVHGEYQNQEIHNLGRFITVMKFRPLTWQTSHPYLLADRMEDLTNPEDIRTNVKCDRKVSLYGYLRGAHLKNKSQVHMPGVGDFGVSDVSFLPDPCALPEQQKKRCLNEKEKLVYAPLSGVGGVLYDKDAVYVDLGGSHGFQAPEEAGPTQELVQSLISTHSTIDAKMASSRVTLFSDSKPLGSEDIDNQGLWMPKEEKQMDVKTGRVRRKAIFGDEDESGESDDEDDGEMSEDDIDDEEVEEEGDADMAEKCMTVRGVKRQKLEELDEDSEVDVPAFADSDDDLERSSGDEEAEEADESSDDEDSAAGGERSVSDPKAVGEGGKVGLAAASHASDHLNLGKSLPTKNVALTTADSGHCTAEEAFGSEDESEEGSSLSSQEEGSESEEVPRGKLAEPSQAGRRWTPGSENLASETSDIEDLLKEEEEYTEEKSYSTETSGALKWKEDLSRKAAEAFLRQQQAAPNLRKLIYGTVTEDNEEEEGDPREELGGLFRVSQPDRGCKHKADSLDCSRFPVEAPHDWDLEEVMNSIRDCFVTGKWEEDKDAAKILAEDEELYGDFEDLETGDVHKGKSGPDTQIEDVAEEKEELDPSAEETAKKKHLDKKRKLKELFDAEYDEGESTYFDDLKGEMQKQAQLNRAEFEDQDDEARVQYEGFRPGMYVRIELENVPCEFVLNFDPHYPVILGGLGNSEGNVGYVQMRLKKHRWYKKILKSRDPIIFSVGWRRFQTIPLYYIEDHNGRQRLLKYTPQHMHCGATFWGPITPQGTGFLAVQSVSGVMPDFRIAATGVVLDLDKSIKIVKKLKLTGFPYKIFKNTSFIKGMFNSALEVAKFEGAVIRTVSGIRGQIKKALRAPEGAFRASFEDKLLMSDIVFMRTWYPVSIPAFYNPVTSLLKPLGEKDTWSGMRTTGQLRLAQGIKLKPNKDSLYKPILRQRKHFNSLHIPKALQKALPFKNKPKTQAKAGKVPKDRVRPAVIREPHERKIRALLDALSTVHSQKMRKAKEQRHLHNKEHLRAKQKEEEEKLKRQKDLRKKLFRMQGQKDPGKKLKAEEDGQTRRRPSQARSSLRRRRSRAGSTRRSCVPPSRQETVPGLGKTLSTAQGILRPGLRWGMAVG</sequence>
<dbReference type="GeneTree" id="ENSGT00940000153195"/>
<dbReference type="GO" id="GO:0032040">
    <property type="term" value="C:small-subunit processome"/>
    <property type="evidence" value="ECO:0007669"/>
    <property type="project" value="Ensembl"/>
</dbReference>
<dbReference type="FunCoup" id="A0A5F9CYU7">
    <property type="interactions" value="3051"/>
</dbReference>
<comment type="similarity">
    <text evidence="10">Belongs to the TRAFAC class translation factor GTPase superfamily. Bms1-like GTPase family. BMS1 subfamily.</text>
</comment>
<dbReference type="GO" id="GO:0000479">
    <property type="term" value="P:endonucleolytic cleavage of tricistronic rRNA transcript (SSU-rRNA, 5.8S rRNA, LSU-rRNA)"/>
    <property type="evidence" value="ECO:0007669"/>
    <property type="project" value="TreeGrafter"/>
</dbReference>
<evidence type="ECO:0000259" key="12">
    <source>
        <dbReference type="PROSITE" id="PS51714"/>
    </source>
</evidence>
<keyword evidence="3" id="KW-0597">Phosphoprotein</keyword>
<evidence type="ECO:0000256" key="5">
    <source>
        <dbReference type="ARBA" id="ARBA00022801"/>
    </source>
</evidence>
<feature type="compositionally biased region" description="Basic and acidic residues" evidence="11">
    <location>
        <begin position="419"/>
        <end position="429"/>
    </location>
</feature>
<dbReference type="GO" id="GO:0000462">
    <property type="term" value="P:maturation of SSU-rRNA from tricistronic rRNA transcript (SSU-rRNA, 5.8S rRNA, LSU-rRNA)"/>
    <property type="evidence" value="ECO:0007669"/>
    <property type="project" value="TreeGrafter"/>
</dbReference>
<dbReference type="InterPro" id="IPR030387">
    <property type="entry name" value="G_Bms1/Tsr1_dom"/>
</dbReference>
<evidence type="ECO:0000256" key="11">
    <source>
        <dbReference type="SAM" id="MobiDB-lite"/>
    </source>
</evidence>
<reference evidence="13 14" key="1">
    <citation type="journal article" date="2011" name="Nature">
        <title>A high-resolution map of human evolutionary constraint using 29 mammals.</title>
        <authorList>
            <person name="Lindblad-Toh K."/>
            <person name="Garber M."/>
            <person name="Zuk O."/>
            <person name="Lin M.F."/>
            <person name="Parker B.J."/>
            <person name="Washietl S."/>
            <person name="Kheradpour P."/>
            <person name="Ernst J."/>
            <person name="Jordan G."/>
            <person name="Mauceli E."/>
            <person name="Ward L.D."/>
            <person name="Lowe C.B."/>
            <person name="Holloway A.K."/>
            <person name="Clamp M."/>
            <person name="Gnerre S."/>
            <person name="Alfoldi J."/>
            <person name="Beal K."/>
            <person name="Chang J."/>
            <person name="Clawson H."/>
            <person name="Cuff J."/>
            <person name="Di Palma F."/>
            <person name="Fitzgerald S."/>
            <person name="Flicek P."/>
            <person name="Guttman M."/>
            <person name="Hubisz M.J."/>
            <person name="Jaffe D.B."/>
            <person name="Jungreis I."/>
            <person name="Kent W.J."/>
            <person name="Kostka D."/>
            <person name="Lara M."/>
            <person name="Martins A.L."/>
            <person name="Massingham T."/>
            <person name="Moltke I."/>
            <person name="Raney B.J."/>
            <person name="Rasmussen M.D."/>
            <person name="Robinson J."/>
            <person name="Stark A."/>
            <person name="Vilella A.J."/>
            <person name="Wen J."/>
            <person name="Xie X."/>
            <person name="Zody M.C."/>
            <person name="Baldwin J."/>
            <person name="Bloom T."/>
            <person name="Chin C.W."/>
            <person name="Heiman D."/>
            <person name="Nicol R."/>
            <person name="Nusbaum C."/>
            <person name="Young S."/>
            <person name="Wilkinson J."/>
            <person name="Worley K.C."/>
            <person name="Kovar C.L."/>
            <person name="Muzny D.M."/>
            <person name="Gibbs R.A."/>
            <person name="Cree A."/>
            <person name="Dihn H.H."/>
            <person name="Fowler G."/>
            <person name="Jhangiani S."/>
            <person name="Joshi V."/>
            <person name="Lee S."/>
            <person name="Lewis L.R."/>
            <person name="Nazareth L.V."/>
            <person name="Okwuonu G."/>
            <person name="Santibanez J."/>
            <person name="Warren W.C."/>
            <person name="Mardis E.R."/>
            <person name="Weinstock G.M."/>
            <person name="Wilson R.K."/>
            <person name="Delehaunty K."/>
            <person name="Dooling D."/>
            <person name="Fronik C."/>
            <person name="Fulton L."/>
            <person name="Fulton B."/>
            <person name="Graves T."/>
            <person name="Minx P."/>
            <person name="Sodergren E."/>
            <person name="Birney E."/>
            <person name="Margulies E.H."/>
            <person name="Herrero J."/>
            <person name="Green E.D."/>
            <person name="Haussler D."/>
            <person name="Siepel A."/>
            <person name="Goldman N."/>
            <person name="Pollard K.S."/>
            <person name="Pedersen J.S."/>
            <person name="Lander E.S."/>
            <person name="Kellis M."/>
        </authorList>
    </citation>
    <scope>NUCLEOTIDE SEQUENCE [LARGE SCALE GENOMIC DNA]</scope>
    <source>
        <strain evidence="14">Thorbecke</strain>
    </source>
</reference>
<feature type="compositionally biased region" description="Acidic residues" evidence="11">
    <location>
        <begin position="640"/>
        <end position="653"/>
    </location>
</feature>
<dbReference type="Gene3D" id="3.40.50.300">
    <property type="entry name" value="P-loop containing nucleotide triphosphate hydrolases"/>
    <property type="match status" value="1"/>
</dbReference>
<feature type="compositionally biased region" description="Basic residues" evidence="11">
    <location>
        <begin position="1280"/>
        <end position="1296"/>
    </location>
</feature>
<dbReference type="InterPro" id="IPR027417">
    <property type="entry name" value="P-loop_NTPase"/>
</dbReference>
<feature type="compositionally biased region" description="Acidic residues" evidence="11">
    <location>
        <begin position="504"/>
        <end position="530"/>
    </location>
</feature>
<comment type="subcellular location">
    <subcellularLocation>
        <location evidence="1">Nucleus</location>
        <location evidence="1">Nucleolus</location>
    </subcellularLocation>
</comment>
<keyword evidence="6" id="KW-0067">ATP-binding</keyword>
<dbReference type="GO" id="GO:0034511">
    <property type="term" value="F:U3 snoRNA binding"/>
    <property type="evidence" value="ECO:0007669"/>
    <property type="project" value="TreeGrafter"/>
</dbReference>
<dbReference type="STRING" id="9986.ENSOCUP00000038997"/>
<reference evidence="13" key="3">
    <citation type="submission" date="2025-09" db="UniProtKB">
        <authorList>
            <consortium name="Ensembl"/>
        </authorList>
    </citation>
    <scope>IDENTIFICATION</scope>
    <source>
        <strain evidence="13">Thorbecke</strain>
    </source>
</reference>